<feature type="transmembrane region" description="Helical" evidence="1">
    <location>
        <begin position="201"/>
        <end position="224"/>
    </location>
</feature>
<accession>A0A7S3P820</accession>
<organism evidence="2">
    <name type="scientific">Amphora coffeiformis</name>
    <dbReference type="NCBI Taxonomy" id="265554"/>
    <lineage>
        <taxon>Eukaryota</taxon>
        <taxon>Sar</taxon>
        <taxon>Stramenopiles</taxon>
        <taxon>Ochrophyta</taxon>
        <taxon>Bacillariophyta</taxon>
        <taxon>Bacillariophyceae</taxon>
        <taxon>Bacillariophycidae</taxon>
        <taxon>Thalassiophysales</taxon>
        <taxon>Catenulaceae</taxon>
        <taxon>Amphora</taxon>
    </lineage>
</organism>
<reference evidence="2" key="1">
    <citation type="submission" date="2021-01" db="EMBL/GenBank/DDBJ databases">
        <authorList>
            <person name="Corre E."/>
            <person name="Pelletier E."/>
            <person name="Niang G."/>
            <person name="Scheremetjew M."/>
            <person name="Finn R."/>
            <person name="Kale V."/>
            <person name="Holt S."/>
            <person name="Cochrane G."/>
            <person name="Meng A."/>
            <person name="Brown T."/>
            <person name="Cohen L."/>
        </authorList>
    </citation>
    <scope>NUCLEOTIDE SEQUENCE</scope>
    <source>
        <strain evidence="2">CCMP127</strain>
    </source>
</reference>
<evidence type="ECO:0000256" key="1">
    <source>
        <dbReference type="SAM" id="Phobius"/>
    </source>
</evidence>
<dbReference type="AlphaFoldDB" id="A0A7S3P820"/>
<feature type="transmembrane region" description="Helical" evidence="1">
    <location>
        <begin position="231"/>
        <end position="252"/>
    </location>
</feature>
<proteinExistence type="predicted"/>
<keyword evidence="1" id="KW-0812">Transmembrane</keyword>
<sequence>MAQNQIALSDEDDDEEQHAHVALVMRDTISPSYQTESCTTNNVDPQKPTEGIVWAEARVAPPTGSENPQQQLPPEVIAVSQVVVIPVEIDNETLTTDVHTTTSRDSADSMERHEFEEVHHDLEAAAVQEDDDDGMMSVPPAPTTCSLYRWNFLVFVFGNSLLLAATATTLGIEICGSVVYMLGALFYWAAEGFSKVGHWTLLFQTIFRLLSVLLLSIDLILLTISAVLVELLAWIAGILCILFGGIHVGVGMHQHIRLVCQLMRTVYRKFHVNWNPQRMEPYIFQENDEVNDTHVNSFHENPRERVVLR</sequence>
<feature type="transmembrane region" description="Helical" evidence="1">
    <location>
        <begin position="147"/>
        <end position="165"/>
    </location>
</feature>
<keyword evidence="1" id="KW-0472">Membrane</keyword>
<feature type="transmembrane region" description="Helical" evidence="1">
    <location>
        <begin position="170"/>
        <end position="189"/>
    </location>
</feature>
<gene>
    <name evidence="2" type="ORF">ACOF00016_LOCUS11205</name>
</gene>
<protein>
    <submittedName>
        <fullName evidence="2">Uncharacterized protein</fullName>
    </submittedName>
</protein>
<keyword evidence="1" id="KW-1133">Transmembrane helix</keyword>
<evidence type="ECO:0000313" key="2">
    <source>
        <dbReference type="EMBL" id="CAE0413962.1"/>
    </source>
</evidence>
<name>A0A7S3P820_9STRA</name>
<dbReference type="EMBL" id="HBIM01013914">
    <property type="protein sequence ID" value="CAE0413962.1"/>
    <property type="molecule type" value="Transcribed_RNA"/>
</dbReference>